<accession>A0A5C4X9T4</accession>
<comment type="caution">
    <text evidence="1">The sequence shown here is derived from an EMBL/GenBank/DDBJ whole genome shotgun (WGS) entry which is preliminary data.</text>
</comment>
<dbReference type="Proteomes" id="UP000311605">
    <property type="component" value="Unassembled WGS sequence"/>
</dbReference>
<dbReference type="EMBL" id="VDMN01000009">
    <property type="protein sequence ID" value="TNM60245.1"/>
    <property type="molecule type" value="Genomic_DNA"/>
</dbReference>
<evidence type="ECO:0000313" key="1">
    <source>
        <dbReference type="EMBL" id="TNM60245.1"/>
    </source>
</evidence>
<organism evidence="1 2">
    <name type="scientific">Aliirhizobium smilacinae</name>
    <dbReference type="NCBI Taxonomy" id="1395944"/>
    <lineage>
        <taxon>Bacteria</taxon>
        <taxon>Pseudomonadati</taxon>
        <taxon>Pseudomonadota</taxon>
        <taxon>Alphaproteobacteria</taxon>
        <taxon>Hyphomicrobiales</taxon>
        <taxon>Rhizobiaceae</taxon>
        <taxon>Aliirhizobium</taxon>
    </lineage>
</organism>
<dbReference type="RefSeq" id="WP_139679145.1">
    <property type="nucleotide sequence ID" value="NZ_VDMN01000009.1"/>
</dbReference>
<gene>
    <name evidence="1" type="ORF">FHP24_25895</name>
</gene>
<evidence type="ECO:0000313" key="2">
    <source>
        <dbReference type="Proteomes" id="UP000311605"/>
    </source>
</evidence>
<name>A0A5C4X9T4_9HYPH</name>
<protein>
    <submittedName>
        <fullName evidence="1">Uncharacterized protein</fullName>
    </submittedName>
</protein>
<dbReference type="AlphaFoldDB" id="A0A5C4X9T4"/>
<proteinExistence type="predicted"/>
<reference evidence="1 2" key="1">
    <citation type="submission" date="2019-06" db="EMBL/GenBank/DDBJ databases">
        <title>The draft genome of Rhizobium smilacinae PTYR-5.</title>
        <authorList>
            <person name="Liu L."/>
            <person name="Li L."/>
            <person name="Zhang X."/>
        </authorList>
    </citation>
    <scope>NUCLEOTIDE SEQUENCE [LARGE SCALE GENOMIC DNA]</scope>
    <source>
        <strain evidence="1 2">PTYR-5</strain>
    </source>
</reference>
<sequence>MRTVKLSDIDARIAQNTRAFALERLTDREFLEWARLLRSDQGAERAALRDLLDFRIKDLAEPYASAWQYLFEFWDAPFAETSYDRLLLKRDLKSRASQSETVSLIVSSVRPWIRLESARKYEAFGHKRARHPKTIGDIFWISMEGGEPLTPDEIDLKNNEDRDFLFELALALNASLLSGLNQARRIGMIAGDADATTWLVHRVYFVPPNQYPEGGGEPDRYKKGFAPTTKLLFATVEQLARIDQKAALRAISSWDVDRWKLYKRLWAAAAREASLISASDVAEFLVNLDDREFWWTDAFPEFAELRALRWSSLPDLVRTRLERRLIKGEPPGRLIKRLGKDEALEAVTRRSAIEMQRIKIAGGQLSDDGDSWLHNFLSAQTAQVPITSVTQGFDVGVRTVLEDTVSDPTFDDIPSSRLIEELARQLSDEGWDSKSRAASDYIGRNPDLILDLLSGAAYTAARAKVWQALGYSFRPVDINATRQTATPEDMSLVPTALKMCAVIATTDTKILDAALPGLTSWMSTWDRLLNGEDDYISAWLTLWPMAVVQTNNSPKIDTPLRDRSFSTPVGNLVDGFIRAIPNFKSGTLAREPWSNVLVALADATGEAALQARYQLMMYFDYFWSTDQDWVKRHLLAPLLDAKASSIELWQAFAETEYLPAREVLEAVGSRMIEVAAGSELPADIRGALAQRSIFATIIDMRDGHPPTIPSGLIQQMLRIGGDDVRARALRAMKKYLKEPGGTPQPPAERFSLIKELFEKVWPKELTLSSPALSDALADFPAAASQSFADAVDLILPYLTPFQCWSLWEYGILDRSENGNAIGGIHTPRDAAALLAILDKTVGSEEGAVIPNGLDRALRHISERNSRLENDVRYQRLLTLSRR</sequence>
<keyword evidence="2" id="KW-1185">Reference proteome</keyword>
<dbReference type="OrthoDB" id="8112331at2"/>